<gene>
    <name evidence="1" type="primary">91</name>
    <name evidence="1" type="ORF">SEA_WAMBURGRXPRESS_92</name>
</gene>
<dbReference type="Proteomes" id="UP000267267">
    <property type="component" value="Segment"/>
</dbReference>
<protein>
    <submittedName>
        <fullName evidence="1">Uncharacterized protein</fullName>
    </submittedName>
</protein>
<name>A0A386KA47_9CAUD</name>
<proteinExistence type="predicted"/>
<evidence type="ECO:0000313" key="1">
    <source>
        <dbReference type="EMBL" id="AYD82268.1"/>
    </source>
</evidence>
<dbReference type="EMBL" id="MH744425">
    <property type="protein sequence ID" value="AYD82268.1"/>
    <property type="molecule type" value="Genomic_DNA"/>
</dbReference>
<sequence length="120" mass="13225">MTTRDAVNPSHYKDGWSDGAELISITENLTGNGAQAVQYIARATRLDESKNKSKTAAGLIEDLNKAKWFIEREIRRIQQGVGGPKPKSASDLNITVNPICPPVDVETYFNLLSKHPRAFA</sequence>
<reference evidence="1 2" key="1">
    <citation type="submission" date="2018-08" db="EMBL/GenBank/DDBJ databases">
        <authorList>
            <person name="Hellinger R.D."/>
            <person name="Sparks H.E."/>
            <person name="Pedulla M.L."/>
            <person name="Garlena R.A."/>
            <person name="Russell D.A."/>
            <person name="Pope W.H."/>
            <person name="Jacobs-Sera D."/>
            <person name="Hatfull G.F."/>
        </authorList>
    </citation>
    <scope>NUCLEOTIDE SEQUENCE [LARGE SCALE GENOMIC DNA]</scope>
</reference>
<accession>A0A386KA47</accession>
<organism evidence="1 2">
    <name type="scientific">Mycobacterium phage Wamburgrxpress</name>
    <dbReference type="NCBI Taxonomy" id="2315617"/>
    <lineage>
        <taxon>Viruses</taxon>
        <taxon>Duplodnaviria</taxon>
        <taxon>Heunggongvirae</taxon>
        <taxon>Uroviricota</taxon>
        <taxon>Caudoviricetes</taxon>
        <taxon>Vilmaviridae</taxon>
        <taxon>Lclasvirinae</taxon>
        <taxon>Bronvirus</taxon>
        <taxon>Bronvirus joedirt</taxon>
        <taxon>Mycobacterium virus JoeDirt</taxon>
    </lineage>
</organism>
<evidence type="ECO:0000313" key="2">
    <source>
        <dbReference type="Proteomes" id="UP000267267"/>
    </source>
</evidence>